<dbReference type="Proteomes" id="UP000829925">
    <property type="component" value="Chromosome"/>
</dbReference>
<dbReference type="RefSeq" id="WP_245092512.1">
    <property type="nucleotide sequence ID" value="NZ_CP095053.1"/>
</dbReference>
<dbReference type="AlphaFoldDB" id="A0A8T9SX09"/>
<keyword evidence="3" id="KW-1185">Reference proteome</keyword>
<evidence type="ECO:0000313" key="2">
    <source>
        <dbReference type="EMBL" id="UOR04710.1"/>
    </source>
</evidence>
<dbReference type="InterPro" id="IPR011050">
    <property type="entry name" value="Pectin_lyase_fold/virulence"/>
</dbReference>
<dbReference type="SUPFAM" id="SSF51126">
    <property type="entry name" value="Pectin lyase-like"/>
    <property type="match status" value="1"/>
</dbReference>
<dbReference type="EMBL" id="CP095053">
    <property type="protein sequence ID" value="UOR04710.1"/>
    <property type="molecule type" value="Genomic_DNA"/>
</dbReference>
<dbReference type="KEGG" id="haei:MUN82_17390"/>
<evidence type="ECO:0000256" key="1">
    <source>
        <dbReference type="SAM" id="MobiDB-lite"/>
    </source>
</evidence>
<sequence>MRYLLPLLFLLSFALLLLPGCEPKADIVTTDSSARLEFSRDTVLFDTVFVRTGTATRRLWVYNRNPRAVRVEQITLANPATSPYRLLVGGDAGPGINNVEIRGRDSLLVLVRATIDPTPGDVKPFIVTDELRFRTNGNDQQVSLVAYGQNAYFHNGETLPCNTTWTNDKPHVIYNSLRVDSTCTLTMQPGTRVYSHAGSILIVAGTLRVNPDFQPGTDSIEANNENIVRFAGDRLEPFYDNIPGQWAGIQFLASSHDNVVRYAEIKNAAYGLLVFNYRNRLPRPAVRVENTVIRNISGQSINFASAAQTLPTGAGVLSLSGDVEMRNCLITNCGEYAVLGVGGGNFTFDYCTIANYRGNFNRSTESLTLSNEAPSTVAKGPYPLRLTMRNSIVWGSLRDELLLINGAQYQQVAIQNSLLQTERYKAATSTATGLGFGNSGNVLNQDPKFRRTPNLYPNRFDYRLGPASPASNKAAPLPSLTHDLLNAPRDPRTPDMGAYERAAP</sequence>
<feature type="region of interest" description="Disordered" evidence="1">
    <location>
        <begin position="444"/>
        <end position="504"/>
    </location>
</feature>
<accession>A0A8T9SX09</accession>
<evidence type="ECO:0000313" key="3">
    <source>
        <dbReference type="Proteomes" id="UP000829925"/>
    </source>
</evidence>
<organism evidence="2 3">
    <name type="scientific">Hymenobacter aerilatus</name>
    <dbReference type="NCBI Taxonomy" id="2932251"/>
    <lineage>
        <taxon>Bacteria</taxon>
        <taxon>Pseudomonadati</taxon>
        <taxon>Bacteroidota</taxon>
        <taxon>Cytophagia</taxon>
        <taxon>Cytophagales</taxon>
        <taxon>Hymenobacteraceae</taxon>
        <taxon>Hymenobacter</taxon>
    </lineage>
</organism>
<protein>
    <submittedName>
        <fullName evidence="2">Right-handed parallel beta-helix repeat-containing protein</fullName>
    </submittedName>
</protein>
<reference evidence="2 3" key="1">
    <citation type="submission" date="2022-04" db="EMBL/GenBank/DDBJ databases">
        <title>Hymenobacter sp. isolated from the air.</title>
        <authorList>
            <person name="Won M."/>
            <person name="Lee C.-M."/>
            <person name="Woen H.-Y."/>
            <person name="Kwon S.-W."/>
        </authorList>
    </citation>
    <scope>NUCLEOTIDE SEQUENCE [LARGE SCALE GENOMIC DNA]</scope>
    <source>
        <strain evidence="3">5413 J-13</strain>
    </source>
</reference>
<proteinExistence type="predicted"/>
<gene>
    <name evidence="2" type="ORF">MUN82_17390</name>
</gene>
<name>A0A8T9SX09_9BACT</name>